<proteinExistence type="inferred from homology"/>
<dbReference type="Proteomes" id="UP000006727">
    <property type="component" value="Chromosome 16"/>
</dbReference>
<dbReference type="RefSeq" id="XP_024399112.1">
    <property type="nucleotide sequence ID" value="XM_024543344.2"/>
</dbReference>
<dbReference type="Gramene" id="Pp3c16_13490V3.2">
    <property type="protein sequence ID" value="Pp3c16_13490V3.2"/>
    <property type="gene ID" value="Pp3c16_13490"/>
</dbReference>
<comment type="similarity">
    <text evidence="1">Belongs to the TIFY/JAZ family.</text>
</comment>
<dbReference type="GO" id="GO:2000022">
    <property type="term" value="P:regulation of jasmonic acid mediated signaling pathway"/>
    <property type="evidence" value="ECO:0000318"/>
    <property type="project" value="GO_Central"/>
</dbReference>
<dbReference type="EnsemblPlants" id="Pp3c16_13490V3.2">
    <property type="protein sequence ID" value="Pp3c16_13490V3.2"/>
    <property type="gene ID" value="Pp3c16_13490"/>
</dbReference>
<dbReference type="Gramene" id="Pp3c16_13490V3.1">
    <property type="protein sequence ID" value="Pp3c16_13490V3.1"/>
    <property type="gene ID" value="Pp3c16_13490"/>
</dbReference>
<feature type="compositionally biased region" description="Polar residues" evidence="2">
    <location>
        <begin position="197"/>
        <end position="218"/>
    </location>
</feature>
<dbReference type="AlphaFoldDB" id="A0A2K1J8H0"/>
<dbReference type="OrthoDB" id="1939212at2759"/>
<reference evidence="5" key="3">
    <citation type="submission" date="2020-12" db="UniProtKB">
        <authorList>
            <consortium name="EnsemblPlants"/>
        </authorList>
    </citation>
    <scope>IDENTIFICATION</scope>
</reference>
<accession>A0A2K1J8H0</accession>
<dbReference type="Pfam" id="PF09425">
    <property type="entry name" value="Jas_motif"/>
    <property type="match status" value="1"/>
</dbReference>
<feature type="compositionally biased region" description="Basic and acidic residues" evidence="2">
    <location>
        <begin position="341"/>
        <end position="361"/>
    </location>
</feature>
<feature type="region of interest" description="Disordered" evidence="2">
    <location>
        <begin position="182"/>
        <end position="223"/>
    </location>
</feature>
<evidence type="ECO:0000256" key="1">
    <source>
        <dbReference type="ARBA" id="ARBA00008614"/>
    </source>
</evidence>
<dbReference type="STRING" id="3218.A0A2K1J8H0"/>
<dbReference type="GO" id="GO:0005634">
    <property type="term" value="C:nucleus"/>
    <property type="evidence" value="ECO:0000318"/>
    <property type="project" value="GO_Central"/>
</dbReference>
<evidence type="ECO:0000259" key="3">
    <source>
        <dbReference type="PROSITE" id="PS51320"/>
    </source>
</evidence>
<dbReference type="InterPro" id="IPR018467">
    <property type="entry name" value="CCT_CS"/>
</dbReference>
<dbReference type="EnsemblPlants" id="Pp3c16_13490V3.1">
    <property type="protein sequence ID" value="Pp3c16_13490V3.1"/>
    <property type="gene ID" value="Pp3c16_13490"/>
</dbReference>
<feature type="compositionally biased region" description="Basic and acidic residues" evidence="2">
    <location>
        <begin position="272"/>
        <end position="285"/>
    </location>
</feature>
<dbReference type="PROSITE" id="PS51320">
    <property type="entry name" value="TIFY"/>
    <property type="match status" value="1"/>
</dbReference>
<reference evidence="4 6" key="1">
    <citation type="journal article" date="2008" name="Science">
        <title>The Physcomitrella genome reveals evolutionary insights into the conquest of land by plants.</title>
        <authorList>
            <person name="Rensing S."/>
            <person name="Lang D."/>
            <person name="Zimmer A."/>
            <person name="Terry A."/>
            <person name="Salamov A."/>
            <person name="Shapiro H."/>
            <person name="Nishiyama T."/>
            <person name="Perroud P.-F."/>
            <person name="Lindquist E."/>
            <person name="Kamisugi Y."/>
            <person name="Tanahashi T."/>
            <person name="Sakakibara K."/>
            <person name="Fujita T."/>
            <person name="Oishi K."/>
            <person name="Shin-I T."/>
            <person name="Kuroki Y."/>
            <person name="Toyoda A."/>
            <person name="Suzuki Y."/>
            <person name="Hashimoto A."/>
            <person name="Yamaguchi K."/>
            <person name="Sugano A."/>
            <person name="Kohara Y."/>
            <person name="Fujiyama A."/>
            <person name="Anterola A."/>
            <person name="Aoki S."/>
            <person name="Ashton N."/>
            <person name="Barbazuk W.B."/>
            <person name="Barker E."/>
            <person name="Bennetzen J."/>
            <person name="Bezanilla M."/>
            <person name="Blankenship R."/>
            <person name="Cho S.H."/>
            <person name="Dutcher S."/>
            <person name="Estelle M."/>
            <person name="Fawcett J.A."/>
            <person name="Gundlach H."/>
            <person name="Hanada K."/>
            <person name="Heyl A."/>
            <person name="Hicks K.A."/>
            <person name="Hugh J."/>
            <person name="Lohr M."/>
            <person name="Mayer K."/>
            <person name="Melkozernov A."/>
            <person name="Murata T."/>
            <person name="Nelson D."/>
            <person name="Pils B."/>
            <person name="Prigge M."/>
            <person name="Reiss B."/>
            <person name="Renner T."/>
            <person name="Rombauts S."/>
            <person name="Rushton P."/>
            <person name="Sanderfoot A."/>
            <person name="Schween G."/>
            <person name="Shiu S.-H."/>
            <person name="Stueber K."/>
            <person name="Theodoulou F.L."/>
            <person name="Tu H."/>
            <person name="Van de Peer Y."/>
            <person name="Verrier P.J."/>
            <person name="Waters E."/>
            <person name="Wood A."/>
            <person name="Yang L."/>
            <person name="Cove D."/>
            <person name="Cuming A."/>
            <person name="Hasebe M."/>
            <person name="Lucas S."/>
            <person name="Mishler D.B."/>
            <person name="Reski R."/>
            <person name="Grigoriev I."/>
            <person name="Quatrano R.S."/>
            <person name="Boore J.L."/>
        </authorList>
    </citation>
    <scope>NUCLEOTIDE SEQUENCE [LARGE SCALE GENOMIC DNA]</scope>
    <source>
        <strain evidence="5 6">cv. Gransden 2004</strain>
    </source>
</reference>
<dbReference type="PANTHER" id="PTHR33077">
    <property type="entry name" value="PROTEIN TIFY 4A-RELATED-RELATED"/>
    <property type="match status" value="1"/>
</dbReference>
<feature type="compositionally biased region" description="Polar residues" evidence="2">
    <location>
        <begin position="370"/>
        <end position="382"/>
    </location>
</feature>
<dbReference type="GO" id="GO:0009611">
    <property type="term" value="P:response to wounding"/>
    <property type="evidence" value="ECO:0000318"/>
    <property type="project" value="GO_Central"/>
</dbReference>
<protein>
    <recommendedName>
        <fullName evidence="3">Tify domain-containing protein</fullName>
    </recommendedName>
</protein>
<dbReference type="Pfam" id="PF06200">
    <property type="entry name" value="tify"/>
    <property type="match status" value="1"/>
</dbReference>
<dbReference type="GeneID" id="112293660"/>
<gene>
    <name evidence="5" type="primary">LOC112293660</name>
    <name evidence="4" type="ORF">PHYPA_020932</name>
</gene>
<evidence type="ECO:0000313" key="6">
    <source>
        <dbReference type="Proteomes" id="UP000006727"/>
    </source>
</evidence>
<dbReference type="SMART" id="SM00979">
    <property type="entry name" value="TIFY"/>
    <property type="match status" value="1"/>
</dbReference>
<evidence type="ECO:0000313" key="4">
    <source>
        <dbReference type="EMBL" id="PNR37823.1"/>
    </source>
</evidence>
<keyword evidence="6" id="KW-1185">Reference proteome</keyword>
<dbReference type="PaxDb" id="3218-PP1S15_168V6.1"/>
<dbReference type="PANTHER" id="PTHR33077:SF60">
    <property type="entry name" value="TIFY DOMAIN-CONTAINING PROTEIN"/>
    <property type="match status" value="1"/>
</dbReference>
<dbReference type="GO" id="GO:0031347">
    <property type="term" value="P:regulation of defense response"/>
    <property type="evidence" value="ECO:0000318"/>
    <property type="project" value="GO_Central"/>
</dbReference>
<dbReference type="EMBL" id="ABEU02000016">
    <property type="protein sequence ID" value="PNR37823.1"/>
    <property type="molecule type" value="Genomic_DNA"/>
</dbReference>
<dbReference type="InterPro" id="IPR040390">
    <property type="entry name" value="TIFY/JAZ"/>
</dbReference>
<reference evidence="4 6" key="2">
    <citation type="journal article" date="2018" name="Plant J.">
        <title>The Physcomitrella patens chromosome-scale assembly reveals moss genome structure and evolution.</title>
        <authorList>
            <person name="Lang D."/>
            <person name="Ullrich K.K."/>
            <person name="Murat F."/>
            <person name="Fuchs J."/>
            <person name="Jenkins J."/>
            <person name="Haas F.B."/>
            <person name="Piednoel M."/>
            <person name="Gundlach H."/>
            <person name="Van Bel M."/>
            <person name="Meyberg R."/>
            <person name="Vives C."/>
            <person name="Morata J."/>
            <person name="Symeonidi A."/>
            <person name="Hiss M."/>
            <person name="Muchero W."/>
            <person name="Kamisugi Y."/>
            <person name="Saleh O."/>
            <person name="Blanc G."/>
            <person name="Decker E.L."/>
            <person name="van Gessel N."/>
            <person name="Grimwood J."/>
            <person name="Hayes R.D."/>
            <person name="Graham S.W."/>
            <person name="Gunter L.E."/>
            <person name="McDaniel S.F."/>
            <person name="Hoernstein S.N.W."/>
            <person name="Larsson A."/>
            <person name="Li F.W."/>
            <person name="Perroud P.F."/>
            <person name="Phillips J."/>
            <person name="Ranjan P."/>
            <person name="Rokshar D.S."/>
            <person name="Rothfels C.J."/>
            <person name="Schneider L."/>
            <person name="Shu S."/>
            <person name="Stevenson D.W."/>
            <person name="Thummler F."/>
            <person name="Tillich M."/>
            <person name="Villarreal Aguilar J.C."/>
            <person name="Widiez T."/>
            <person name="Wong G.K."/>
            <person name="Wymore A."/>
            <person name="Zhang Y."/>
            <person name="Zimmer A.D."/>
            <person name="Quatrano R.S."/>
            <person name="Mayer K.F.X."/>
            <person name="Goodstein D."/>
            <person name="Casacuberta J.M."/>
            <person name="Vandepoele K."/>
            <person name="Reski R."/>
            <person name="Cuming A.C."/>
            <person name="Tuskan G.A."/>
            <person name="Maumus F."/>
            <person name="Salse J."/>
            <person name="Schmutz J."/>
            <person name="Rensing S.A."/>
        </authorList>
    </citation>
    <scope>NUCLEOTIDE SEQUENCE [LARGE SCALE GENOMIC DNA]</scope>
    <source>
        <strain evidence="5 6">cv. Gransden 2004</strain>
    </source>
</reference>
<evidence type="ECO:0000313" key="5">
    <source>
        <dbReference type="EnsemblPlants" id="Pp3c16_13490V3.1"/>
    </source>
</evidence>
<evidence type="ECO:0000256" key="2">
    <source>
        <dbReference type="SAM" id="MobiDB-lite"/>
    </source>
</evidence>
<sequence length="391" mass="41943">MGIEGATQPQVRPIPSASGSHLAEAPAMSRMPPLVEGVCSRDSSNNNMDRDTSFFARPGVTRSPWMNMPTITKTLPADSARSEDNSVMTVDDVFLKKEVMQSRFEDSALSQQARKVASMNVNHLRQAASHVFARAPGSSKQPPTAQLTIFYAGMVNVFDDVPLDKAQAIMLLAGTDSTCSSNHMNLPGASVRPFPTRMSQPSSRVGSPAPQMTTSSAGTAALPGAPRAVNRQALTAATTGLIVELPQARKASLARFLEKRKDRVRKGPYTDSRNEEAARDDESRRSGRQNSPCPSDPKGKIPARSLSPPATKNQGNAPFPGGASTSFSELNSPPQTPPRKSMSDDRSHETLEKSKESESRIEAMVPSGEKLSSPSRNGTGSRTEPMDEHSS</sequence>
<feature type="region of interest" description="Disordered" evidence="2">
    <location>
        <begin position="1"/>
        <end position="55"/>
    </location>
</feature>
<feature type="domain" description="Tify" evidence="3">
    <location>
        <begin position="140"/>
        <end position="175"/>
    </location>
</feature>
<dbReference type="InterPro" id="IPR010399">
    <property type="entry name" value="Tify_dom"/>
</dbReference>
<organism evidence="4">
    <name type="scientific">Physcomitrium patens</name>
    <name type="common">Spreading-leaved earth moss</name>
    <name type="synonym">Physcomitrella patens</name>
    <dbReference type="NCBI Taxonomy" id="3218"/>
    <lineage>
        <taxon>Eukaryota</taxon>
        <taxon>Viridiplantae</taxon>
        <taxon>Streptophyta</taxon>
        <taxon>Embryophyta</taxon>
        <taxon>Bryophyta</taxon>
        <taxon>Bryophytina</taxon>
        <taxon>Bryopsida</taxon>
        <taxon>Funariidae</taxon>
        <taxon>Funariales</taxon>
        <taxon>Funariaceae</taxon>
        <taxon>Physcomitrium</taxon>
    </lineage>
</organism>
<name>A0A2K1J8H0_PHYPA</name>
<feature type="compositionally biased region" description="Polar residues" evidence="2">
    <location>
        <begin position="323"/>
        <end position="333"/>
    </location>
</feature>
<feature type="region of interest" description="Disordered" evidence="2">
    <location>
        <begin position="264"/>
        <end position="391"/>
    </location>
</feature>